<evidence type="ECO:0000313" key="1">
    <source>
        <dbReference type="EMBL" id="CCD64834.1"/>
    </source>
</evidence>
<dbReference type="AGR" id="WB:WBGene00015888"/>
<dbReference type="GeneID" id="182721"/>
<dbReference type="InterPro" id="IPR038765">
    <property type="entry name" value="Papain-like_cys_pep_sf"/>
</dbReference>
<dbReference type="CTD" id="182713"/>
<sequence>MQLLFRIPQLELVMLYFTSMEFLDITLQFNKENLMHIELLFIICGTFREMRDSTTRSINISSLLKVLEKLSPYQIRGNQHDICEMMSNIAQWLKIAIEASMAYQMNHVNNRCEDENRQVENREVEKFRELYLDQMEIFNRIFTSLSYNDSLGLTVDAQVGNFRDSVERFFVNANRIQWM</sequence>
<dbReference type="KEGG" id="cel:CELE_C17C3.2"/>
<dbReference type="SMR" id="G5EBI7"/>
<evidence type="ECO:0000313" key="3">
    <source>
        <dbReference type="Proteomes" id="UP000001940"/>
    </source>
</evidence>
<dbReference type="SUPFAM" id="SSF54001">
    <property type="entry name" value="Cysteine proteinases"/>
    <property type="match status" value="1"/>
</dbReference>
<dbReference type="Bgee" id="WBGene00015888">
    <property type="expression patterns" value="Expressed in larva"/>
</dbReference>
<accession>G5EBI7</accession>
<proteinExistence type="predicted"/>
<protein>
    <submittedName>
        <fullName evidence="1">NR LBD domain-containing protein</fullName>
    </submittedName>
</protein>
<dbReference type="AlphaFoldDB" id="G5EBI7"/>
<dbReference type="AGR" id="WB:WBGene00015895"/>
<dbReference type="RefSeq" id="NP_495073.1">
    <property type="nucleotide sequence ID" value="NM_062672.1"/>
</dbReference>
<reference evidence="1" key="2">
    <citation type="submission" date="2003-03" db="EMBL/GenBank/DDBJ databases">
        <authorList>
            <person name="Sulson J.E."/>
            <person name="Waterston R."/>
        </authorList>
    </citation>
    <scope>NUCLEOTIDE SEQUENCE</scope>
    <source>
        <strain evidence="1">Bristol N2</strain>
    </source>
</reference>
<dbReference type="GeneID" id="182713"/>
<dbReference type="KEGG" id="cel:CELE_C17C3.13"/>
<dbReference type="CTD" id="182721"/>
<evidence type="ECO:0000313" key="5">
    <source>
        <dbReference type="WormBase" id="C17C3.2"/>
    </source>
</evidence>
<dbReference type="PaxDb" id="6239-C17C3.13"/>
<dbReference type="Gene3D" id="3.90.70.10">
    <property type="entry name" value="Cysteine proteinases"/>
    <property type="match status" value="1"/>
</dbReference>
<dbReference type="HOGENOM" id="CLU_1504789_0_0_1"/>
<dbReference type="PIR" id="T15537">
    <property type="entry name" value="T15537"/>
</dbReference>
<dbReference type="EMBL" id="BX284602">
    <property type="protein sequence ID" value="CCD64846.1"/>
    <property type="molecule type" value="Genomic_DNA"/>
</dbReference>
<evidence type="ECO:0000313" key="2">
    <source>
        <dbReference type="EMBL" id="CCD64846.1"/>
    </source>
</evidence>
<dbReference type="WormBase" id="C17C3.13">
    <property type="protein sequence ID" value="CE03984"/>
    <property type="gene ID" value="WBGene00015895"/>
</dbReference>
<dbReference type="MEROPS" id="C19.A31"/>
<gene>
    <name evidence="2 4" type="ORF">C17C3.13</name>
    <name evidence="1 5" type="ORF">C17C3.2</name>
    <name evidence="2" type="ORF">CELE_C17C3.13</name>
    <name evidence="1" type="ORF">CELE_C17C3.2</name>
</gene>
<dbReference type="Proteomes" id="UP000001940">
    <property type="component" value="Chromosome II"/>
</dbReference>
<evidence type="ECO:0000313" key="4">
    <source>
        <dbReference type="WormBase" id="C17C3.13"/>
    </source>
</evidence>
<dbReference type="EMBL" id="BX284602">
    <property type="protein sequence ID" value="CCD64834.1"/>
    <property type="molecule type" value="Genomic_DNA"/>
</dbReference>
<name>G5EBI7_CAEEL</name>
<reference evidence="1" key="3">
    <citation type="submission" date="2024-10" db="EMBL/GenBank/DDBJ databases">
        <authorList>
            <consortium name="WormBase Consortium"/>
            <person name="WormBase"/>
        </authorList>
    </citation>
    <scope>NUCLEOTIDE SEQUENCE</scope>
    <source>
        <strain evidence="1">Bristol N2</strain>
    </source>
</reference>
<keyword evidence="3" id="KW-1185">Reference proteome</keyword>
<dbReference type="RefSeq" id="NP_495074.1">
    <property type="nucleotide sequence ID" value="NM_062673.1"/>
</dbReference>
<reference evidence="1 3" key="1">
    <citation type="journal article" date="1998" name="Science">
        <title>Genome sequence of the nematode C. elegans: a platform for investigating biology.</title>
        <authorList>
            <consortium name="The C. elegans sequencing consortium"/>
            <person name="Sulson J.E."/>
            <person name="Waterston R."/>
        </authorList>
    </citation>
    <scope>NUCLEOTIDE SEQUENCE [LARGE SCALE GENOMIC DNA]</scope>
    <source>
        <strain evidence="1 3">Bristol N2</strain>
    </source>
</reference>
<organism evidence="1 3">
    <name type="scientific">Caenorhabditis elegans</name>
    <dbReference type="NCBI Taxonomy" id="6239"/>
    <lineage>
        <taxon>Eukaryota</taxon>
        <taxon>Metazoa</taxon>
        <taxon>Ecdysozoa</taxon>
        <taxon>Nematoda</taxon>
        <taxon>Chromadorea</taxon>
        <taxon>Rhabditida</taxon>
        <taxon>Rhabditina</taxon>
        <taxon>Rhabditomorpha</taxon>
        <taxon>Rhabditoidea</taxon>
        <taxon>Rhabditidae</taxon>
        <taxon>Peloderinae</taxon>
        <taxon>Caenorhabditis</taxon>
    </lineage>
</organism>
<dbReference type="WormBase" id="C17C3.2">
    <property type="protein sequence ID" value="CE03984"/>
    <property type="gene ID" value="WBGene00015888"/>
</dbReference>